<name>A0A0C3B8K9_SERVB</name>
<reference evidence="2" key="2">
    <citation type="submission" date="2015-01" db="EMBL/GenBank/DDBJ databases">
        <title>Evolutionary Origins and Diversification of the Mycorrhizal Mutualists.</title>
        <authorList>
            <consortium name="DOE Joint Genome Institute"/>
            <consortium name="Mycorrhizal Genomics Consortium"/>
            <person name="Kohler A."/>
            <person name="Kuo A."/>
            <person name="Nagy L.G."/>
            <person name="Floudas D."/>
            <person name="Copeland A."/>
            <person name="Barry K.W."/>
            <person name="Cichocki N."/>
            <person name="Veneault-Fourrey C."/>
            <person name="LaButti K."/>
            <person name="Lindquist E.A."/>
            <person name="Lipzen A."/>
            <person name="Lundell T."/>
            <person name="Morin E."/>
            <person name="Murat C."/>
            <person name="Riley R."/>
            <person name="Ohm R."/>
            <person name="Sun H."/>
            <person name="Tunlid A."/>
            <person name="Henrissat B."/>
            <person name="Grigoriev I.V."/>
            <person name="Hibbett D.S."/>
            <person name="Martin F."/>
        </authorList>
    </citation>
    <scope>NUCLEOTIDE SEQUENCE [LARGE SCALE GENOMIC DNA]</scope>
    <source>
        <strain evidence="2">MAFF 305830</strain>
    </source>
</reference>
<proteinExistence type="predicted"/>
<evidence type="ECO:0000313" key="2">
    <source>
        <dbReference type="Proteomes" id="UP000054097"/>
    </source>
</evidence>
<dbReference type="HOGENOM" id="CLU_1462179_0_0_1"/>
<sequence>MTARRIPLEKLEEPLSKDALSASKLRLVCHQGLEIRWQSRITEGRRTLWMTLLMAPDAISSNPSSWFQMNILPKCDQKDAEKRIPNLEGKRLVYFISPVRDMKDQNMKCYGFARPFEMKSRDLPIFKASHPLKKPNELGNPALTPSWASPTLATRPWRSKRATRHAHLNKSKENIHTVYSVSAWT</sequence>
<evidence type="ECO:0000313" key="1">
    <source>
        <dbReference type="EMBL" id="KIM28474.1"/>
    </source>
</evidence>
<dbReference type="Proteomes" id="UP000054097">
    <property type="component" value="Unassembled WGS sequence"/>
</dbReference>
<accession>A0A0C3B8K9</accession>
<keyword evidence="2" id="KW-1185">Reference proteome</keyword>
<reference evidence="1 2" key="1">
    <citation type="submission" date="2014-04" db="EMBL/GenBank/DDBJ databases">
        <authorList>
            <consortium name="DOE Joint Genome Institute"/>
            <person name="Kuo A."/>
            <person name="Zuccaro A."/>
            <person name="Kohler A."/>
            <person name="Nagy L.G."/>
            <person name="Floudas D."/>
            <person name="Copeland A."/>
            <person name="Barry K.W."/>
            <person name="Cichocki N."/>
            <person name="Veneault-Fourrey C."/>
            <person name="LaButti K."/>
            <person name="Lindquist E.A."/>
            <person name="Lipzen A."/>
            <person name="Lundell T."/>
            <person name="Morin E."/>
            <person name="Murat C."/>
            <person name="Sun H."/>
            <person name="Tunlid A."/>
            <person name="Henrissat B."/>
            <person name="Grigoriev I.V."/>
            <person name="Hibbett D.S."/>
            <person name="Martin F."/>
            <person name="Nordberg H.P."/>
            <person name="Cantor M.N."/>
            <person name="Hua S.X."/>
        </authorList>
    </citation>
    <scope>NUCLEOTIDE SEQUENCE [LARGE SCALE GENOMIC DNA]</scope>
    <source>
        <strain evidence="1 2">MAFF 305830</strain>
    </source>
</reference>
<protein>
    <submittedName>
        <fullName evidence="1">Uncharacterized protein</fullName>
    </submittedName>
</protein>
<dbReference type="AlphaFoldDB" id="A0A0C3B8K9"/>
<dbReference type="EMBL" id="KN824293">
    <property type="protein sequence ID" value="KIM28474.1"/>
    <property type="molecule type" value="Genomic_DNA"/>
</dbReference>
<organism evidence="1 2">
    <name type="scientific">Serendipita vermifera MAFF 305830</name>
    <dbReference type="NCBI Taxonomy" id="933852"/>
    <lineage>
        <taxon>Eukaryota</taxon>
        <taxon>Fungi</taxon>
        <taxon>Dikarya</taxon>
        <taxon>Basidiomycota</taxon>
        <taxon>Agaricomycotina</taxon>
        <taxon>Agaricomycetes</taxon>
        <taxon>Sebacinales</taxon>
        <taxon>Serendipitaceae</taxon>
        <taxon>Serendipita</taxon>
    </lineage>
</organism>
<gene>
    <name evidence="1" type="ORF">M408DRAFT_308406</name>
</gene>